<reference evidence="2" key="1">
    <citation type="journal article" date="2019" name="Int. J. Syst. Evol. Microbiol.">
        <title>The Global Catalogue of Microorganisms (GCM) 10K type strain sequencing project: providing services to taxonomists for standard genome sequencing and annotation.</title>
        <authorList>
            <consortium name="The Broad Institute Genomics Platform"/>
            <consortium name="The Broad Institute Genome Sequencing Center for Infectious Disease"/>
            <person name="Wu L."/>
            <person name="Ma J."/>
        </authorList>
    </citation>
    <scope>NUCLEOTIDE SEQUENCE [LARGE SCALE GENOMIC DNA]</scope>
    <source>
        <strain evidence="2">CCUG 62982</strain>
    </source>
</reference>
<keyword evidence="2" id="KW-1185">Reference proteome</keyword>
<evidence type="ECO:0000313" key="1">
    <source>
        <dbReference type="EMBL" id="MFD0947187.1"/>
    </source>
</evidence>
<proteinExistence type="predicted"/>
<dbReference type="EMBL" id="JBHTJG010000005">
    <property type="protein sequence ID" value="MFD0947187.1"/>
    <property type="molecule type" value="Genomic_DNA"/>
</dbReference>
<protein>
    <submittedName>
        <fullName evidence="1">SH3 domain-containing protein</fullName>
    </submittedName>
</protein>
<comment type="caution">
    <text evidence="1">The sequence shown here is derived from an EMBL/GenBank/DDBJ whole genome shotgun (WGS) entry which is preliminary data.</text>
</comment>
<name>A0ABW3H7N8_9SPHN</name>
<gene>
    <name evidence="1" type="ORF">ACFQ1E_12625</name>
</gene>
<sequence>MRLAGSVFAPHYAAPLPRKLARGTALRAESAAGSPTVAQLGAGDTFEVLEFAGTHAWGVAPGAGRVGYIDADALAADDAA</sequence>
<evidence type="ECO:0000313" key="2">
    <source>
        <dbReference type="Proteomes" id="UP001596977"/>
    </source>
</evidence>
<dbReference type="Proteomes" id="UP001596977">
    <property type="component" value="Unassembled WGS sequence"/>
</dbReference>
<accession>A0ABW3H7N8</accession>
<organism evidence="1 2">
    <name type="scientific">Sphingomonas canadensis</name>
    <dbReference type="NCBI Taxonomy" id="1219257"/>
    <lineage>
        <taxon>Bacteria</taxon>
        <taxon>Pseudomonadati</taxon>
        <taxon>Pseudomonadota</taxon>
        <taxon>Alphaproteobacteria</taxon>
        <taxon>Sphingomonadales</taxon>
        <taxon>Sphingomonadaceae</taxon>
        <taxon>Sphingomonas</taxon>
    </lineage>
</organism>